<sequence>MTLSRLRVRDFRCFEQLDWEPGPRWTLISGENASGKTSLLEAIFFMGRGRSFRTARAERIIRMGQTGFELVGDIQADRAHRLGVRREKRKARWRLDGADLNRMTEIVSLFPVLSIDTSAQSMVEGGPEYRRRFLDWGLFHVEPSFLSAWRRYRQALSQRNGALRTGAKEAFLKTWDEAVASHGEALDHFRRAQVQRLNGCFSEMVQLGLGVGQASLEYQAGWRQDASLSDLLSENHENERKMGHTLYGPHRAELVLRVDGVPARERVSRGQQKMLAACLLLAGAQVFESERGRGVVALVDDLPSELDNFHAERLARLLGRLRGQCFITGIERGRLSGLAPSDSRLFHVEQGQLHPAD</sequence>
<dbReference type="EMBL" id="JALJYF010000002">
    <property type="protein sequence ID" value="MCP1728191.1"/>
    <property type="molecule type" value="Genomic_DNA"/>
</dbReference>
<dbReference type="Pfam" id="PF02463">
    <property type="entry name" value="SMC_N"/>
    <property type="match status" value="1"/>
</dbReference>
<evidence type="ECO:0000313" key="8">
    <source>
        <dbReference type="EMBL" id="MCP1728191.1"/>
    </source>
</evidence>
<evidence type="ECO:0000256" key="6">
    <source>
        <dbReference type="HAMAP-Rule" id="MF_00365"/>
    </source>
</evidence>
<evidence type="ECO:0000256" key="3">
    <source>
        <dbReference type="ARBA" id="ARBA00022741"/>
    </source>
</evidence>
<evidence type="ECO:0000313" key="9">
    <source>
        <dbReference type="Proteomes" id="UP001523550"/>
    </source>
</evidence>
<keyword evidence="1 6" id="KW-0963">Cytoplasm</keyword>
<feature type="binding site" evidence="6">
    <location>
        <begin position="30"/>
        <end position="37"/>
    </location>
    <ligand>
        <name>ATP</name>
        <dbReference type="ChEBI" id="CHEBI:30616"/>
    </ligand>
</feature>
<dbReference type="Proteomes" id="UP001523550">
    <property type="component" value="Unassembled WGS sequence"/>
</dbReference>
<dbReference type="Gene3D" id="3.40.50.300">
    <property type="entry name" value="P-loop containing nucleotide triphosphate hydrolases"/>
    <property type="match status" value="1"/>
</dbReference>
<organism evidence="8 9">
    <name type="scientific">Natronospira proteinivora</name>
    <dbReference type="NCBI Taxonomy" id="1807133"/>
    <lineage>
        <taxon>Bacteria</taxon>
        <taxon>Pseudomonadati</taxon>
        <taxon>Pseudomonadota</taxon>
        <taxon>Gammaproteobacteria</taxon>
        <taxon>Natronospirales</taxon>
        <taxon>Natronospiraceae</taxon>
        <taxon>Natronospira</taxon>
    </lineage>
</organism>
<gene>
    <name evidence="6" type="primary">recF</name>
    <name evidence="8" type="ORF">J2T60_002191</name>
</gene>
<dbReference type="HAMAP" id="MF_00365">
    <property type="entry name" value="RecF"/>
    <property type="match status" value="1"/>
</dbReference>
<evidence type="ECO:0000256" key="4">
    <source>
        <dbReference type="ARBA" id="ARBA00022840"/>
    </source>
</evidence>
<keyword evidence="9" id="KW-1185">Reference proteome</keyword>
<keyword evidence="5 6" id="KW-0238">DNA-binding</keyword>
<keyword evidence="6" id="KW-0742">SOS response</keyword>
<comment type="function">
    <text evidence="6">The RecF protein is involved in DNA metabolism; it is required for DNA replication and normal SOS inducibility. RecF binds preferentially to single-stranded, linear DNA. It also seems to bind ATP.</text>
</comment>
<keyword evidence="6" id="KW-0234">DNA repair</keyword>
<comment type="caution">
    <text evidence="8">The sequence shown here is derived from an EMBL/GenBank/DDBJ whole genome shotgun (WGS) entry which is preliminary data.</text>
</comment>
<feature type="domain" description="RecF/RecN/SMC N-terminal" evidence="7">
    <location>
        <begin position="3"/>
        <end position="337"/>
    </location>
</feature>
<dbReference type="InterPro" id="IPR001238">
    <property type="entry name" value="DNA-binding_RecF"/>
</dbReference>
<keyword evidence="3 6" id="KW-0547">Nucleotide-binding</keyword>
<accession>A0ABT1GA92</accession>
<evidence type="ECO:0000256" key="2">
    <source>
        <dbReference type="ARBA" id="ARBA00022705"/>
    </source>
</evidence>
<dbReference type="PANTHER" id="PTHR32182">
    <property type="entry name" value="DNA REPLICATION AND REPAIR PROTEIN RECF"/>
    <property type="match status" value="1"/>
</dbReference>
<comment type="similarity">
    <text evidence="6">Belongs to the RecF family.</text>
</comment>
<evidence type="ECO:0000256" key="1">
    <source>
        <dbReference type="ARBA" id="ARBA00022490"/>
    </source>
</evidence>
<dbReference type="InterPro" id="IPR003395">
    <property type="entry name" value="RecF/RecN/SMC_N"/>
</dbReference>
<keyword evidence="2 6" id="KW-0235">DNA replication</keyword>
<dbReference type="NCBIfam" id="TIGR00611">
    <property type="entry name" value="recf"/>
    <property type="match status" value="1"/>
</dbReference>
<comment type="subcellular location">
    <subcellularLocation>
        <location evidence="6">Cytoplasm</location>
    </subcellularLocation>
</comment>
<dbReference type="Gene3D" id="1.20.1050.90">
    <property type="entry name" value="RecF/RecN/SMC, N-terminal domain"/>
    <property type="match status" value="1"/>
</dbReference>
<name>A0ABT1GA92_9GAMM</name>
<proteinExistence type="inferred from homology"/>
<dbReference type="PANTHER" id="PTHR32182:SF0">
    <property type="entry name" value="DNA REPLICATION AND REPAIR PROTEIN RECF"/>
    <property type="match status" value="1"/>
</dbReference>
<evidence type="ECO:0000259" key="7">
    <source>
        <dbReference type="Pfam" id="PF02463"/>
    </source>
</evidence>
<keyword evidence="6" id="KW-0227">DNA damage</keyword>
<evidence type="ECO:0000256" key="5">
    <source>
        <dbReference type="ARBA" id="ARBA00023125"/>
    </source>
</evidence>
<dbReference type="InterPro" id="IPR042174">
    <property type="entry name" value="RecF_2"/>
</dbReference>
<dbReference type="SUPFAM" id="SSF52540">
    <property type="entry name" value="P-loop containing nucleoside triphosphate hydrolases"/>
    <property type="match status" value="1"/>
</dbReference>
<dbReference type="RefSeq" id="WP_253449855.1">
    <property type="nucleotide sequence ID" value="NZ_JALJYF010000002.1"/>
</dbReference>
<dbReference type="InterPro" id="IPR027417">
    <property type="entry name" value="P-loop_NTPase"/>
</dbReference>
<keyword evidence="4 6" id="KW-0067">ATP-binding</keyword>
<protein>
    <recommendedName>
        <fullName evidence="6">DNA replication and repair protein RecF</fullName>
    </recommendedName>
</protein>
<reference evidence="8 9" key="1">
    <citation type="submission" date="2022-03" db="EMBL/GenBank/DDBJ databases">
        <title>Genomic Encyclopedia of Type Strains, Phase III (KMG-III): the genomes of soil and plant-associated and newly described type strains.</title>
        <authorList>
            <person name="Whitman W."/>
        </authorList>
    </citation>
    <scope>NUCLEOTIDE SEQUENCE [LARGE SCALE GENOMIC DNA]</scope>
    <source>
        <strain evidence="8 9">BSker1</strain>
    </source>
</reference>